<dbReference type="Proteomes" id="UP000885672">
    <property type="component" value="Unassembled WGS sequence"/>
</dbReference>
<dbReference type="PROSITE" id="PS51257">
    <property type="entry name" value="PROKAR_LIPOPROTEIN"/>
    <property type="match status" value="1"/>
</dbReference>
<keyword evidence="1" id="KW-0732">Signal</keyword>
<evidence type="ECO:0008006" key="3">
    <source>
        <dbReference type="Google" id="ProtNLM"/>
    </source>
</evidence>
<organism evidence="2">
    <name type="scientific">candidate division WOR-3 bacterium</name>
    <dbReference type="NCBI Taxonomy" id="2052148"/>
    <lineage>
        <taxon>Bacteria</taxon>
        <taxon>Bacteria division WOR-3</taxon>
    </lineage>
</organism>
<gene>
    <name evidence="2" type="ORF">ENN51_06110</name>
</gene>
<proteinExistence type="predicted"/>
<evidence type="ECO:0000256" key="1">
    <source>
        <dbReference type="SAM" id="SignalP"/>
    </source>
</evidence>
<sequence length="219" mass="24012">MTGLIRARRPFAVLVLLIIAGCADLTYDATPPTVVVVYPVAWTTFGRDTTDIRADAYDNHKLDRVVFYVNGESLAEVRTEPYHTRWYPDTTGGHSIHCVAYDAAGNKTHTGPTFVTVVDPAEPPDLEPPGVALVRPAAWSVVSDTVRVEAIAWDNRGVAKLAFFLDGDTLALLPGPPWVHFWDSREADDGYHTLYAAAVDTNGNRGYSFVITVDVRNVP</sequence>
<protein>
    <recommendedName>
        <fullName evidence="3">Ig-like domain-containing protein</fullName>
    </recommendedName>
</protein>
<evidence type="ECO:0000313" key="2">
    <source>
        <dbReference type="EMBL" id="HDQ99840.1"/>
    </source>
</evidence>
<accession>A0A7V0T613</accession>
<dbReference type="EMBL" id="DSBX01000226">
    <property type="protein sequence ID" value="HDQ99840.1"/>
    <property type="molecule type" value="Genomic_DNA"/>
</dbReference>
<dbReference type="Gene3D" id="2.60.40.10">
    <property type="entry name" value="Immunoglobulins"/>
    <property type="match status" value="2"/>
</dbReference>
<dbReference type="AlphaFoldDB" id="A0A7V0T613"/>
<feature type="chain" id="PRO_5030542772" description="Ig-like domain-containing protein" evidence="1">
    <location>
        <begin position="26"/>
        <end position="219"/>
    </location>
</feature>
<dbReference type="Pfam" id="PF17957">
    <property type="entry name" value="Big_7"/>
    <property type="match status" value="2"/>
</dbReference>
<comment type="caution">
    <text evidence="2">The sequence shown here is derived from an EMBL/GenBank/DDBJ whole genome shotgun (WGS) entry which is preliminary data.</text>
</comment>
<feature type="signal peptide" evidence="1">
    <location>
        <begin position="1"/>
        <end position="25"/>
    </location>
</feature>
<dbReference type="InterPro" id="IPR013783">
    <property type="entry name" value="Ig-like_fold"/>
</dbReference>
<name>A0A7V0T613_UNCW3</name>
<reference evidence="2" key="1">
    <citation type="journal article" date="2020" name="mSystems">
        <title>Genome- and Community-Level Interaction Insights into Carbon Utilization and Element Cycling Functions of Hydrothermarchaeota in Hydrothermal Sediment.</title>
        <authorList>
            <person name="Zhou Z."/>
            <person name="Liu Y."/>
            <person name="Xu W."/>
            <person name="Pan J."/>
            <person name="Luo Z.H."/>
            <person name="Li M."/>
        </authorList>
    </citation>
    <scope>NUCLEOTIDE SEQUENCE [LARGE SCALE GENOMIC DNA]</scope>
    <source>
        <strain evidence="2">SpSt-1182</strain>
    </source>
</reference>